<accession>A0A916UBC3</accession>
<dbReference type="SMART" id="SM00347">
    <property type="entry name" value="HTH_MARR"/>
    <property type="match status" value="1"/>
</dbReference>
<proteinExistence type="predicted"/>
<reference evidence="2" key="1">
    <citation type="journal article" date="2014" name="Int. J. Syst. Evol. Microbiol.">
        <title>Complete genome sequence of Corynebacterium casei LMG S-19264T (=DSM 44701T), isolated from a smear-ripened cheese.</title>
        <authorList>
            <consortium name="US DOE Joint Genome Institute (JGI-PGF)"/>
            <person name="Walter F."/>
            <person name="Albersmeier A."/>
            <person name="Kalinowski J."/>
            <person name="Ruckert C."/>
        </authorList>
    </citation>
    <scope>NUCLEOTIDE SEQUENCE</scope>
    <source>
        <strain evidence="2">CGMCC 1.10998</strain>
    </source>
</reference>
<name>A0A916UBC3_9BURK</name>
<dbReference type="SUPFAM" id="SSF46785">
    <property type="entry name" value="Winged helix' DNA-binding domain"/>
    <property type="match status" value="1"/>
</dbReference>
<dbReference type="InterPro" id="IPR036388">
    <property type="entry name" value="WH-like_DNA-bd_sf"/>
</dbReference>
<dbReference type="Pfam" id="PF12802">
    <property type="entry name" value="MarR_2"/>
    <property type="match status" value="1"/>
</dbReference>
<dbReference type="Proteomes" id="UP000637423">
    <property type="component" value="Unassembled WGS sequence"/>
</dbReference>
<dbReference type="PROSITE" id="PS50995">
    <property type="entry name" value="HTH_MARR_2"/>
    <property type="match status" value="1"/>
</dbReference>
<dbReference type="InterPro" id="IPR039422">
    <property type="entry name" value="MarR/SlyA-like"/>
</dbReference>
<dbReference type="PANTHER" id="PTHR33164:SF105">
    <property type="entry name" value="TRANSCRIPTIONAL REPRESSOR PROTEIN-RELATED"/>
    <property type="match status" value="1"/>
</dbReference>
<sequence>MAVELDLCLPRVLRYPGKPILRIREDAHASLVAPGQKPDNEKYKFSLPEETMQSELNIASCNCLALRKATRAISAFYDRYLAPSGLSSVQFSVLSVIHERPGIGMQQLSDELVMDRTSLVRAIQPLTREGYIEQAPDPDNSRKRALSLSADGRKKFKKAETYWQQAQAEFEQQVGASSASALRGELSTLAHSF</sequence>
<protein>
    <recommendedName>
        <fullName evidence="1">HTH marR-type domain-containing protein</fullName>
    </recommendedName>
</protein>
<evidence type="ECO:0000259" key="1">
    <source>
        <dbReference type="PROSITE" id="PS50995"/>
    </source>
</evidence>
<feature type="domain" description="HTH marR-type" evidence="1">
    <location>
        <begin position="59"/>
        <end position="193"/>
    </location>
</feature>
<keyword evidence="3" id="KW-1185">Reference proteome</keyword>
<reference evidence="2" key="2">
    <citation type="submission" date="2020-09" db="EMBL/GenBank/DDBJ databases">
        <authorList>
            <person name="Sun Q."/>
            <person name="Zhou Y."/>
        </authorList>
    </citation>
    <scope>NUCLEOTIDE SEQUENCE</scope>
    <source>
        <strain evidence="2">CGMCC 1.10998</strain>
    </source>
</reference>
<dbReference type="PANTHER" id="PTHR33164">
    <property type="entry name" value="TRANSCRIPTIONAL REGULATOR, MARR FAMILY"/>
    <property type="match status" value="1"/>
</dbReference>
<dbReference type="GO" id="GO:0003700">
    <property type="term" value="F:DNA-binding transcription factor activity"/>
    <property type="evidence" value="ECO:0007669"/>
    <property type="project" value="InterPro"/>
</dbReference>
<dbReference type="InterPro" id="IPR000835">
    <property type="entry name" value="HTH_MarR-typ"/>
</dbReference>
<evidence type="ECO:0000313" key="3">
    <source>
        <dbReference type="Proteomes" id="UP000637423"/>
    </source>
</evidence>
<dbReference type="Gene3D" id="1.10.10.10">
    <property type="entry name" value="Winged helix-like DNA-binding domain superfamily/Winged helix DNA-binding domain"/>
    <property type="match status" value="1"/>
</dbReference>
<gene>
    <name evidence="2" type="ORF">GCM10011396_11680</name>
</gene>
<dbReference type="AlphaFoldDB" id="A0A916UBC3"/>
<comment type="caution">
    <text evidence="2">The sequence shown here is derived from an EMBL/GenBank/DDBJ whole genome shotgun (WGS) entry which is preliminary data.</text>
</comment>
<dbReference type="GO" id="GO:0006950">
    <property type="term" value="P:response to stress"/>
    <property type="evidence" value="ECO:0007669"/>
    <property type="project" value="TreeGrafter"/>
</dbReference>
<dbReference type="EMBL" id="BMED01000001">
    <property type="protein sequence ID" value="GGC66301.1"/>
    <property type="molecule type" value="Genomic_DNA"/>
</dbReference>
<organism evidence="2 3">
    <name type="scientific">Undibacterium terreum</name>
    <dbReference type="NCBI Taxonomy" id="1224302"/>
    <lineage>
        <taxon>Bacteria</taxon>
        <taxon>Pseudomonadati</taxon>
        <taxon>Pseudomonadota</taxon>
        <taxon>Betaproteobacteria</taxon>
        <taxon>Burkholderiales</taxon>
        <taxon>Oxalobacteraceae</taxon>
        <taxon>Undibacterium</taxon>
    </lineage>
</organism>
<evidence type="ECO:0000313" key="2">
    <source>
        <dbReference type="EMBL" id="GGC66301.1"/>
    </source>
</evidence>
<dbReference type="InterPro" id="IPR036390">
    <property type="entry name" value="WH_DNA-bd_sf"/>
</dbReference>